<sequence>MQKRINKLKDKIFSKVHSNNLIYNTCWEDSRIDRQLLNLNDTSEVVMITSAGCNALNYSLDNPKTINCIDVNPRQNSLLELKKASIKNGDFNLHFKMFGRGRYKNVDEYYQSKLKPLLPDYAIKFWDKKINKFNGRGTKKSFYFFGTSGNFAWLFKKYFDSKPGTHQLINRLLNCESLEEQKEAYFKLESKFMNKIILWLMNRHLTMMLLGVPRAQKDLILEKYPDAMVGYIKTNLRHVFTGIPIRDNYFWRLYLTGRYTKNCSPEYLKENNFEVLQNNIDGLKTHTTTISDFLKKNPGKYSHYVLLDHQDWLAYHLPEALYEEWELILNNSLPGTKILMRSAALKIDFFPEFIQERIEWKTEMTEKAHSFDRVGTYASTYLGIVK</sequence>
<evidence type="ECO:0000313" key="1">
    <source>
        <dbReference type="EMBL" id="MDT0608316.1"/>
    </source>
</evidence>
<reference evidence="1 2" key="1">
    <citation type="submission" date="2023-09" db="EMBL/GenBank/DDBJ databases">
        <authorList>
            <person name="Rey-Velasco X."/>
        </authorList>
    </citation>
    <scope>NUCLEOTIDE SEQUENCE [LARGE SCALE GENOMIC DNA]</scope>
    <source>
        <strain evidence="1 2">F388</strain>
    </source>
</reference>
<dbReference type="PANTHER" id="PTHR47473">
    <property type="entry name" value="BTA1P"/>
    <property type="match status" value="1"/>
</dbReference>
<comment type="caution">
    <text evidence="1">The sequence shown here is derived from an EMBL/GenBank/DDBJ whole genome shotgun (WGS) entry which is preliminary data.</text>
</comment>
<organism evidence="1 2">
    <name type="scientific">Croceitalea rosinachiae</name>
    <dbReference type="NCBI Taxonomy" id="3075596"/>
    <lineage>
        <taxon>Bacteria</taxon>
        <taxon>Pseudomonadati</taxon>
        <taxon>Bacteroidota</taxon>
        <taxon>Flavobacteriia</taxon>
        <taxon>Flavobacteriales</taxon>
        <taxon>Flavobacteriaceae</taxon>
        <taxon>Croceitalea</taxon>
    </lineage>
</organism>
<keyword evidence="2" id="KW-1185">Reference proteome</keyword>
<proteinExistence type="predicted"/>
<dbReference type="EMBL" id="JAVRHR010000003">
    <property type="protein sequence ID" value="MDT0608316.1"/>
    <property type="molecule type" value="Genomic_DNA"/>
</dbReference>
<dbReference type="RefSeq" id="WP_311352939.1">
    <property type="nucleotide sequence ID" value="NZ_JAVRHR010000003.1"/>
</dbReference>
<dbReference type="Proteomes" id="UP001255246">
    <property type="component" value="Unassembled WGS sequence"/>
</dbReference>
<protein>
    <submittedName>
        <fullName evidence="1">BtaA family protein</fullName>
    </submittedName>
</protein>
<dbReference type="Pfam" id="PF11899">
    <property type="entry name" value="DUF3419"/>
    <property type="match status" value="1"/>
</dbReference>
<accession>A0ABU3ADQ5</accession>
<evidence type="ECO:0000313" key="2">
    <source>
        <dbReference type="Proteomes" id="UP001255246"/>
    </source>
</evidence>
<dbReference type="InterPro" id="IPR021829">
    <property type="entry name" value="DUF3419"/>
</dbReference>
<gene>
    <name evidence="1" type="ORF">RM706_14815</name>
</gene>
<name>A0ABU3ADQ5_9FLAO</name>
<dbReference type="PANTHER" id="PTHR47473:SF1">
    <property type="entry name" value="METHYLTRANSFERASE DOMAIN-CONTAINING PROTEIN"/>
    <property type="match status" value="1"/>
</dbReference>